<evidence type="ECO:0000313" key="4">
    <source>
        <dbReference type="Proteomes" id="UP001172082"/>
    </source>
</evidence>
<dbReference type="RefSeq" id="WP_346752138.1">
    <property type="nucleotide sequence ID" value="NZ_JAUJEA010000004.1"/>
</dbReference>
<name>A0ABT8KQ15_9BACT</name>
<dbReference type="Proteomes" id="UP001172082">
    <property type="component" value="Unassembled WGS sequence"/>
</dbReference>
<accession>A0ABT8KQ15</accession>
<comment type="caution">
    <text evidence="3">The sequence shown here is derived from an EMBL/GenBank/DDBJ whole genome shotgun (WGS) entry which is preliminary data.</text>
</comment>
<evidence type="ECO:0000256" key="2">
    <source>
        <dbReference type="ARBA" id="ARBA00023002"/>
    </source>
</evidence>
<keyword evidence="4" id="KW-1185">Reference proteome</keyword>
<dbReference type="PRINTS" id="PR00080">
    <property type="entry name" value="SDRFAMILY"/>
</dbReference>
<dbReference type="Gene3D" id="3.40.50.720">
    <property type="entry name" value="NAD(P)-binding Rossmann-like Domain"/>
    <property type="match status" value="1"/>
</dbReference>
<dbReference type="InterPro" id="IPR036291">
    <property type="entry name" value="NAD(P)-bd_dom_sf"/>
</dbReference>
<dbReference type="Pfam" id="PF13561">
    <property type="entry name" value="adh_short_C2"/>
    <property type="match status" value="1"/>
</dbReference>
<keyword evidence="2" id="KW-0560">Oxidoreductase</keyword>
<comment type="similarity">
    <text evidence="1">Belongs to the short-chain dehydrogenases/reductases (SDR) family.</text>
</comment>
<dbReference type="PANTHER" id="PTHR42760">
    <property type="entry name" value="SHORT-CHAIN DEHYDROGENASES/REDUCTASES FAMILY MEMBER"/>
    <property type="match status" value="1"/>
</dbReference>
<dbReference type="PROSITE" id="PS00061">
    <property type="entry name" value="ADH_SHORT"/>
    <property type="match status" value="1"/>
</dbReference>
<organism evidence="3 4">
    <name type="scientific">Splendidivirga corallicola</name>
    <dbReference type="NCBI Taxonomy" id="3051826"/>
    <lineage>
        <taxon>Bacteria</taxon>
        <taxon>Pseudomonadati</taxon>
        <taxon>Bacteroidota</taxon>
        <taxon>Cytophagia</taxon>
        <taxon>Cytophagales</taxon>
        <taxon>Splendidivirgaceae</taxon>
        <taxon>Splendidivirga</taxon>
    </lineage>
</organism>
<gene>
    <name evidence="3" type="ORF">QQ008_12080</name>
</gene>
<dbReference type="NCBIfam" id="NF006384">
    <property type="entry name" value="PRK08628.1"/>
    <property type="match status" value="1"/>
</dbReference>
<proteinExistence type="inferred from homology"/>
<dbReference type="InterPro" id="IPR002347">
    <property type="entry name" value="SDR_fam"/>
</dbReference>
<dbReference type="CDD" id="cd05233">
    <property type="entry name" value="SDR_c"/>
    <property type="match status" value="1"/>
</dbReference>
<dbReference type="SUPFAM" id="SSF51735">
    <property type="entry name" value="NAD(P)-binding Rossmann-fold domains"/>
    <property type="match status" value="1"/>
</dbReference>
<dbReference type="PRINTS" id="PR00081">
    <property type="entry name" value="GDHRDH"/>
</dbReference>
<dbReference type="EMBL" id="JAUJEA010000004">
    <property type="protein sequence ID" value="MDN5202112.1"/>
    <property type="molecule type" value="Genomic_DNA"/>
</dbReference>
<protein>
    <submittedName>
        <fullName evidence="3">SDR family oxidoreductase</fullName>
    </submittedName>
</protein>
<dbReference type="PANTHER" id="PTHR42760:SF133">
    <property type="entry name" value="3-OXOACYL-[ACYL-CARRIER-PROTEIN] REDUCTASE"/>
    <property type="match status" value="1"/>
</dbReference>
<dbReference type="InterPro" id="IPR020904">
    <property type="entry name" value="Sc_DH/Rdtase_CS"/>
</dbReference>
<sequence length="272" mass="30150">MDLDLENKIVIISGAAGKKGSIGETIVQYVANERAIPVLVDRNDRGYDYAQKLRSQDIDSLFVKADLTSPDDIEHAIDRVIEKYGRIDVLINNVGVNDSLDLESSYEEFMDSLKLNLVSYFLMTKFTLPWLKISKGNILNIGSKVAITGQGGTSGYAAAKGGVLALTREWAVDLLKYNIRVNCLIVAESWTPAYESWIKAQSDYQLRLQAIKQKIPLENRMTTPEEIANMALVLISGKSSHTTGQHIFIDGGYVHLDRVLVGSAIKENNVKN</sequence>
<evidence type="ECO:0000313" key="3">
    <source>
        <dbReference type="EMBL" id="MDN5202112.1"/>
    </source>
</evidence>
<reference evidence="3" key="1">
    <citation type="submission" date="2023-06" db="EMBL/GenBank/DDBJ databases">
        <title>Genomic of Parafulvivirga corallium.</title>
        <authorList>
            <person name="Wang G."/>
        </authorList>
    </citation>
    <scope>NUCLEOTIDE SEQUENCE</scope>
    <source>
        <strain evidence="3">BMA10</strain>
    </source>
</reference>
<evidence type="ECO:0000256" key="1">
    <source>
        <dbReference type="ARBA" id="ARBA00006484"/>
    </source>
</evidence>